<keyword evidence="1" id="KW-0732">Signal</keyword>
<dbReference type="AlphaFoldDB" id="A0A8J2Y7E5"/>
<dbReference type="EMBL" id="BMGK01000001">
    <property type="protein sequence ID" value="GGD80919.1"/>
    <property type="molecule type" value="Genomic_DNA"/>
</dbReference>
<dbReference type="InterPro" id="IPR027385">
    <property type="entry name" value="Beta-barrel_OMP"/>
</dbReference>
<sequence>MKTTFFAAIVFFSVQILQAQVSFKPGLRGGLNISKLTQAESSFKADFYIGGYGALKLGKLYTLQPEITYTNQGGKDIEIQNYNYENNQATVQNESISISYVSVGIINKFNFNDQVNFHLGPLFDIQTGRNIYSNSEVDIAFTAGLGYNVTNNLAVEGRIKKGLVDVLDSYYTSSNSPFMGSYNTNFLFQLGLSYTFDIKN</sequence>
<organism evidence="3 4">
    <name type="scientific">Planktosalinus lacus</name>
    <dbReference type="NCBI Taxonomy" id="1526573"/>
    <lineage>
        <taxon>Bacteria</taxon>
        <taxon>Pseudomonadati</taxon>
        <taxon>Bacteroidota</taxon>
        <taxon>Flavobacteriia</taxon>
        <taxon>Flavobacteriales</taxon>
        <taxon>Flavobacteriaceae</taxon>
        <taxon>Planktosalinus</taxon>
    </lineage>
</organism>
<reference evidence="3" key="1">
    <citation type="journal article" date="2014" name="Int. J. Syst. Evol. Microbiol.">
        <title>Complete genome sequence of Corynebacterium casei LMG S-19264T (=DSM 44701T), isolated from a smear-ripened cheese.</title>
        <authorList>
            <consortium name="US DOE Joint Genome Institute (JGI-PGF)"/>
            <person name="Walter F."/>
            <person name="Albersmeier A."/>
            <person name="Kalinowski J."/>
            <person name="Ruckert C."/>
        </authorList>
    </citation>
    <scope>NUCLEOTIDE SEQUENCE</scope>
    <source>
        <strain evidence="3">CGMCC 1.12924</strain>
    </source>
</reference>
<evidence type="ECO:0000313" key="3">
    <source>
        <dbReference type="EMBL" id="GGD80919.1"/>
    </source>
</evidence>
<dbReference type="RefSeq" id="WP_188438491.1">
    <property type="nucleotide sequence ID" value="NZ_BMGK01000001.1"/>
</dbReference>
<comment type="caution">
    <text evidence="3">The sequence shown here is derived from an EMBL/GenBank/DDBJ whole genome shotgun (WGS) entry which is preliminary data.</text>
</comment>
<feature type="domain" description="Outer membrane protein beta-barrel" evidence="2">
    <location>
        <begin position="5"/>
        <end position="196"/>
    </location>
</feature>
<reference evidence="3" key="2">
    <citation type="submission" date="2020-09" db="EMBL/GenBank/DDBJ databases">
        <authorList>
            <person name="Sun Q."/>
            <person name="Zhou Y."/>
        </authorList>
    </citation>
    <scope>NUCLEOTIDE SEQUENCE</scope>
    <source>
        <strain evidence="3">CGMCC 1.12924</strain>
    </source>
</reference>
<proteinExistence type="predicted"/>
<accession>A0A8J2Y7E5</accession>
<dbReference type="Pfam" id="PF13505">
    <property type="entry name" value="OMP_b-brl"/>
    <property type="match status" value="1"/>
</dbReference>
<gene>
    <name evidence="3" type="ORF">GCM10011312_01510</name>
</gene>
<dbReference type="SUPFAM" id="SSF56925">
    <property type="entry name" value="OMPA-like"/>
    <property type="match status" value="1"/>
</dbReference>
<dbReference type="Proteomes" id="UP000652231">
    <property type="component" value="Unassembled WGS sequence"/>
</dbReference>
<evidence type="ECO:0000256" key="1">
    <source>
        <dbReference type="ARBA" id="ARBA00022729"/>
    </source>
</evidence>
<evidence type="ECO:0000313" key="4">
    <source>
        <dbReference type="Proteomes" id="UP000652231"/>
    </source>
</evidence>
<protein>
    <recommendedName>
        <fullName evidence="2">Outer membrane protein beta-barrel domain-containing protein</fullName>
    </recommendedName>
</protein>
<dbReference type="InterPro" id="IPR011250">
    <property type="entry name" value="OMP/PagP_B-barrel"/>
</dbReference>
<name>A0A8J2Y7E5_9FLAO</name>
<evidence type="ECO:0000259" key="2">
    <source>
        <dbReference type="Pfam" id="PF13505"/>
    </source>
</evidence>
<keyword evidence="4" id="KW-1185">Reference proteome</keyword>